<dbReference type="Proteomes" id="UP000694541">
    <property type="component" value="Unplaced"/>
</dbReference>
<keyword evidence="12" id="KW-1185">Reference proteome</keyword>
<dbReference type="SUPFAM" id="SSF116907">
    <property type="entry name" value="Hook domain"/>
    <property type="match status" value="1"/>
</dbReference>
<dbReference type="InterPro" id="IPR008636">
    <property type="entry name" value="Hook_C"/>
</dbReference>
<dbReference type="Gene3D" id="1.10.418.10">
    <property type="entry name" value="Calponin-like domain"/>
    <property type="match status" value="1"/>
</dbReference>
<dbReference type="AlphaFoldDB" id="A0A8B9MX02"/>
<feature type="compositionally biased region" description="Low complexity" evidence="8">
    <location>
        <begin position="718"/>
        <end position="727"/>
    </location>
</feature>
<comment type="similarity">
    <text evidence="2">Belongs to the hook family.</text>
</comment>
<feature type="region of interest" description="Disordered" evidence="8">
    <location>
        <begin position="578"/>
        <end position="605"/>
    </location>
</feature>
<feature type="compositionally biased region" description="Pro residues" evidence="8">
    <location>
        <begin position="526"/>
        <end position="538"/>
    </location>
</feature>
<keyword evidence="4" id="KW-0493">Microtubule</keyword>
<evidence type="ECO:0000313" key="12">
    <source>
        <dbReference type="Proteomes" id="UP000694541"/>
    </source>
</evidence>
<dbReference type="GO" id="GO:0008017">
    <property type="term" value="F:microtubule binding"/>
    <property type="evidence" value="ECO:0007669"/>
    <property type="project" value="InterPro"/>
</dbReference>
<evidence type="ECO:0000256" key="2">
    <source>
        <dbReference type="ARBA" id="ARBA00006946"/>
    </source>
</evidence>
<dbReference type="FunFam" id="1.10.418.10:FF:000024">
    <property type="entry name" value="Hook homolog 3 (Drosophila)"/>
    <property type="match status" value="1"/>
</dbReference>
<protein>
    <submittedName>
        <fullName evidence="11">Hook microtubule tethering protein 2</fullName>
    </submittedName>
</protein>
<feature type="coiled-coil region" evidence="7">
    <location>
        <begin position="651"/>
        <end position="685"/>
    </location>
</feature>
<evidence type="ECO:0000256" key="6">
    <source>
        <dbReference type="ARBA" id="ARBA00023212"/>
    </source>
</evidence>
<sequence length="740" mass="83068">MSAGRCSPGDASWFNETWLGRIRDDAEDNWRLKVSNLRKVLQSVLEYWQDVLGQAVAEQHVPDVVLAAQHADPEQLGKLVRLVLGCAVSCERREEHIQRIMTLEESVQHVVMTAIQELLDKEPSETMAVETYGNFDTQSRRYYFLSEEPEEAGGPQQRCLELEQQVAVLLEEKGSLAEENRALREEKAQLEADAAGATAKKLLLLQTQVEQLQEENYRLESGKEELRARCNRLEREARGLQARAEELSGLAGEARALRDEMDVLRWAGAPQGDRVARTPLRARPPVLLAQGGRQRCRRSGRASSARAGRLEAAVAAYRGRAAAAGDLRRWVRALEERHAAQLRRAAALQQQLGRAQAGCAQLEAARRQVEELSGQQAEAEQRAEKWQVEFRNLQEKFEALNKEKERLLEERDTLREANEELRCAQVQQSCQAVLEKGTAPAGNLAAEILPAELRWVQGGVPGLPGALPRSPDPPGPLRETVARLQQENRRLQAQEVTLRLQRDQLQRQLHNAERQRWGQGGSWCPELPPRLPRIPNTPPTLRLESTGVAELRTVLGDQGDPTEELLQLEETLEELKELPKAGAEPQRKEELEPHGDGSGSQDVEELQCSLRRREETLRVLEERCRWHAGGARTVLRVLEPKPPGPAAAPALRALRNQLQEKDALIRHLESDCERSRAQREREERLLVTAWYNMGLALQQQASEGVGPRAPSGGAQSFLAQQRLATAARRTRPPHGRPPNR</sequence>
<feature type="domain" description="Hook C-terminal" evidence="9">
    <location>
        <begin position="157"/>
        <end position="266"/>
    </location>
</feature>
<dbReference type="GO" id="GO:0005813">
    <property type="term" value="C:centrosome"/>
    <property type="evidence" value="ECO:0007669"/>
    <property type="project" value="TreeGrafter"/>
</dbReference>
<dbReference type="GO" id="GO:0005737">
    <property type="term" value="C:cytoplasm"/>
    <property type="evidence" value="ECO:0007669"/>
    <property type="project" value="TreeGrafter"/>
</dbReference>
<evidence type="ECO:0000256" key="7">
    <source>
        <dbReference type="SAM" id="Coils"/>
    </source>
</evidence>
<name>A0A8B9MX02_9AVES</name>
<organism evidence="11 12">
    <name type="scientific">Accipiter nisus</name>
    <name type="common">Eurasian sparrowhawk</name>
    <dbReference type="NCBI Taxonomy" id="211598"/>
    <lineage>
        <taxon>Eukaryota</taxon>
        <taxon>Metazoa</taxon>
        <taxon>Chordata</taxon>
        <taxon>Craniata</taxon>
        <taxon>Vertebrata</taxon>
        <taxon>Euteleostomi</taxon>
        <taxon>Archelosauria</taxon>
        <taxon>Archosauria</taxon>
        <taxon>Dinosauria</taxon>
        <taxon>Saurischia</taxon>
        <taxon>Theropoda</taxon>
        <taxon>Coelurosauria</taxon>
        <taxon>Aves</taxon>
        <taxon>Neognathae</taxon>
        <taxon>Neoaves</taxon>
        <taxon>Telluraves</taxon>
        <taxon>Accipitrimorphae</taxon>
        <taxon>Accipitriformes</taxon>
        <taxon>Accipitridae</taxon>
        <taxon>Accipitrinae</taxon>
        <taxon>Accipiter</taxon>
    </lineage>
</organism>
<evidence type="ECO:0000256" key="5">
    <source>
        <dbReference type="ARBA" id="ARBA00023054"/>
    </source>
</evidence>
<feature type="region of interest" description="Disordered" evidence="8">
    <location>
        <begin position="702"/>
        <end position="740"/>
    </location>
</feature>
<keyword evidence="5 7" id="KW-0175">Coiled coil</keyword>
<proteinExistence type="inferred from homology"/>
<evidence type="ECO:0000256" key="8">
    <source>
        <dbReference type="SAM" id="MobiDB-lite"/>
    </source>
</evidence>
<dbReference type="Ensembl" id="ENSANIT00000015775.1">
    <property type="protein sequence ID" value="ENSANIP00000015247.1"/>
    <property type="gene ID" value="ENSANIG00000010386.1"/>
</dbReference>
<dbReference type="InterPro" id="IPR043936">
    <property type="entry name" value="HOOK_N"/>
</dbReference>
<reference evidence="11" key="2">
    <citation type="submission" date="2025-09" db="UniProtKB">
        <authorList>
            <consortium name="Ensembl"/>
        </authorList>
    </citation>
    <scope>IDENTIFICATION</scope>
</reference>
<dbReference type="Pfam" id="PF05622">
    <property type="entry name" value="HOOK"/>
    <property type="match status" value="3"/>
</dbReference>
<feature type="coiled-coil region" evidence="7">
    <location>
        <begin position="331"/>
        <end position="427"/>
    </location>
</feature>
<reference evidence="11" key="1">
    <citation type="submission" date="2025-08" db="UniProtKB">
        <authorList>
            <consortium name="Ensembl"/>
        </authorList>
    </citation>
    <scope>IDENTIFICATION</scope>
</reference>
<dbReference type="GO" id="GO:0010256">
    <property type="term" value="P:endomembrane system organization"/>
    <property type="evidence" value="ECO:0007669"/>
    <property type="project" value="UniProtKB-ARBA"/>
</dbReference>
<dbReference type="GO" id="GO:0051959">
    <property type="term" value="F:dynein light intermediate chain binding"/>
    <property type="evidence" value="ECO:0007669"/>
    <property type="project" value="TreeGrafter"/>
</dbReference>
<dbReference type="GO" id="GO:0031122">
    <property type="term" value="P:cytoplasmic microtubule organization"/>
    <property type="evidence" value="ECO:0007669"/>
    <property type="project" value="InterPro"/>
</dbReference>
<evidence type="ECO:0000256" key="1">
    <source>
        <dbReference type="ARBA" id="ARBA00004245"/>
    </source>
</evidence>
<evidence type="ECO:0000259" key="9">
    <source>
        <dbReference type="Pfam" id="PF05622"/>
    </source>
</evidence>
<dbReference type="PANTHER" id="PTHR18947:SF37">
    <property type="entry name" value="PROTEIN HOOK HOMOLOG 2"/>
    <property type="match status" value="1"/>
</dbReference>
<evidence type="ECO:0000256" key="3">
    <source>
        <dbReference type="ARBA" id="ARBA00022490"/>
    </source>
</evidence>
<feature type="domain" description="Hook C-terminal" evidence="9">
    <location>
        <begin position="476"/>
        <end position="730"/>
    </location>
</feature>
<evidence type="ECO:0000313" key="11">
    <source>
        <dbReference type="Ensembl" id="ENSANIP00000015247.1"/>
    </source>
</evidence>
<evidence type="ECO:0000259" key="10">
    <source>
        <dbReference type="Pfam" id="PF19047"/>
    </source>
</evidence>
<feature type="domain" description="Hook C-terminal" evidence="9">
    <location>
        <begin position="301"/>
        <end position="454"/>
    </location>
</feature>
<dbReference type="InterPro" id="IPR036872">
    <property type="entry name" value="CH_dom_sf"/>
</dbReference>
<keyword evidence="6" id="KW-0206">Cytoskeleton</keyword>
<feature type="domain" description="HOOK N-terminal" evidence="10">
    <location>
        <begin position="10"/>
        <end position="117"/>
    </location>
</feature>
<dbReference type="PANTHER" id="PTHR18947">
    <property type="entry name" value="HOOK PROTEINS"/>
    <property type="match status" value="1"/>
</dbReference>
<feature type="coiled-coil region" evidence="7">
    <location>
        <begin position="159"/>
        <end position="250"/>
    </location>
</feature>
<evidence type="ECO:0000256" key="4">
    <source>
        <dbReference type="ARBA" id="ARBA00022701"/>
    </source>
</evidence>
<feature type="region of interest" description="Disordered" evidence="8">
    <location>
        <begin position="516"/>
        <end position="539"/>
    </location>
</feature>
<feature type="compositionally biased region" description="Basic and acidic residues" evidence="8">
    <location>
        <begin position="578"/>
        <end position="595"/>
    </location>
</feature>
<keyword evidence="3" id="KW-0963">Cytoplasm</keyword>
<dbReference type="GO" id="GO:0005874">
    <property type="term" value="C:microtubule"/>
    <property type="evidence" value="ECO:0007669"/>
    <property type="project" value="UniProtKB-KW"/>
</dbReference>
<accession>A0A8B9MX02</accession>
<dbReference type="GO" id="GO:0030705">
    <property type="term" value="P:cytoskeleton-dependent intracellular transport"/>
    <property type="evidence" value="ECO:0007669"/>
    <property type="project" value="InterPro"/>
</dbReference>
<feature type="coiled-coil region" evidence="7">
    <location>
        <begin position="477"/>
        <end position="515"/>
    </location>
</feature>
<feature type="compositionally biased region" description="Basic residues" evidence="8">
    <location>
        <begin position="728"/>
        <end position="740"/>
    </location>
</feature>
<comment type="subcellular location">
    <subcellularLocation>
        <location evidence="1">Cytoplasm</location>
        <location evidence="1">Cytoskeleton</location>
    </subcellularLocation>
</comment>
<dbReference type="Pfam" id="PF19047">
    <property type="entry name" value="HOOK_N"/>
    <property type="match status" value="1"/>
</dbReference>